<dbReference type="VEuPathDB" id="MicrosporidiaDB:A0H76_92"/>
<protein>
    <submittedName>
        <fullName evidence="6">LSG1</fullName>
    </submittedName>
</protein>
<keyword evidence="2" id="KW-0547">Nucleotide-binding</keyword>
<dbReference type="AlphaFoldDB" id="A0A1X0QD58"/>
<dbReference type="PANTHER" id="PTHR45709:SF2">
    <property type="entry name" value="LARGE SUBUNIT GTPASE 1 HOMOLOG"/>
    <property type="match status" value="1"/>
</dbReference>
<dbReference type="GO" id="GO:0003924">
    <property type="term" value="F:GTPase activity"/>
    <property type="evidence" value="ECO:0007669"/>
    <property type="project" value="InterPro"/>
</dbReference>
<dbReference type="Proteomes" id="UP000192356">
    <property type="component" value="Unassembled WGS sequence"/>
</dbReference>
<gene>
    <name evidence="6" type="primary">LSG1</name>
    <name evidence="6" type="ORF">HERIO_382</name>
</gene>
<evidence type="ECO:0000259" key="5">
    <source>
        <dbReference type="Pfam" id="PF01926"/>
    </source>
</evidence>
<dbReference type="EMBL" id="LVKB01000011">
    <property type="protein sequence ID" value="ORD97749.1"/>
    <property type="molecule type" value="Genomic_DNA"/>
</dbReference>
<dbReference type="OrthoDB" id="61815at2759"/>
<evidence type="ECO:0000256" key="2">
    <source>
        <dbReference type="ARBA" id="ARBA00022741"/>
    </source>
</evidence>
<dbReference type="GO" id="GO:0005525">
    <property type="term" value="F:GTP binding"/>
    <property type="evidence" value="ECO:0007669"/>
    <property type="project" value="UniProtKB-KW"/>
</dbReference>
<dbReference type="Pfam" id="PF01926">
    <property type="entry name" value="MMR_HSR1"/>
    <property type="match status" value="1"/>
</dbReference>
<sequence length="373" mass="42971">MATKKTQFNTKKPKSGSFADFLYKDRFYNNKGKKKVVNKKSVVEYSGLSALQEKIDTNKRVELDIENDTNLSVEKFKNLINSYIQILNSLDYSLSIPPRVPFSNIKKEHYKYVELAAFSYWKSTKGDLIFERNLETWRQFWITCERATIIAQVIDSRNPNLFFNNDICKAFPNKKHLALCNKSDLIVNDDSLKEFFTDIDYLTYSSKSDDNFLNLEIIIDSKFKELLDDRDRMIGMIGYPNVGKSSTINMIFKNKKVSVSSTPGKTKHLQTVNGSKFTLLDCPGLVFPKHSKLTLLFMGVINSEQIYDLMSFEKDVLSVIGIPNIIKAYNLDETKLKNNDILDLVEKYKGVNRSRCLKMIITDFALGQKNFSD</sequence>
<evidence type="ECO:0000256" key="3">
    <source>
        <dbReference type="ARBA" id="ARBA00022801"/>
    </source>
</evidence>
<dbReference type="Gene3D" id="3.40.50.300">
    <property type="entry name" value="P-loop containing nucleotide triphosphate hydrolases"/>
    <property type="match status" value="1"/>
</dbReference>
<evidence type="ECO:0000313" key="6">
    <source>
        <dbReference type="EMBL" id="ORD97749.1"/>
    </source>
</evidence>
<keyword evidence="1" id="KW-0963">Cytoplasm</keyword>
<dbReference type="VEuPathDB" id="MicrosporidiaDB:A0H76_623"/>
<evidence type="ECO:0000256" key="1">
    <source>
        <dbReference type="ARBA" id="ARBA00022490"/>
    </source>
</evidence>
<keyword evidence="3" id="KW-0378">Hydrolase</keyword>
<keyword evidence="4" id="KW-0342">GTP-binding</keyword>
<dbReference type="PRINTS" id="PR00326">
    <property type="entry name" value="GTP1OBG"/>
</dbReference>
<reference evidence="6 7" key="1">
    <citation type="journal article" date="2017" name="Environ. Microbiol.">
        <title>Decay of the glycolytic pathway and adaptation to intranuclear parasitism within Enterocytozoonidae microsporidia.</title>
        <authorList>
            <person name="Wiredu Boakye D."/>
            <person name="Jaroenlak P."/>
            <person name="Prachumwat A."/>
            <person name="Williams T.A."/>
            <person name="Bateman K.S."/>
            <person name="Itsathitphaisarn O."/>
            <person name="Sritunyalucksana K."/>
            <person name="Paszkiewicz K.H."/>
            <person name="Moore K.A."/>
            <person name="Stentiford G.D."/>
            <person name="Williams B.A."/>
        </authorList>
    </citation>
    <scope>NUCLEOTIDE SEQUENCE [LARGE SCALE GENOMIC DNA]</scope>
    <source>
        <strain evidence="6 7">GB1</strain>
    </source>
</reference>
<evidence type="ECO:0000256" key="4">
    <source>
        <dbReference type="ARBA" id="ARBA00023134"/>
    </source>
</evidence>
<dbReference type="InterPro" id="IPR043358">
    <property type="entry name" value="GNL1-like"/>
</dbReference>
<accession>A0A1X0QD58</accession>
<proteinExistence type="predicted"/>
<dbReference type="InterPro" id="IPR027417">
    <property type="entry name" value="P-loop_NTPase"/>
</dbReference>
<organism evidence="6 7">
    <name type="scientific">Hepatospora eriocheir</name>
    <dbReference type="NCBI Taxonomy" id="1081669"/>
    <lineage>
        <taxon>Eukaryota</taxon>
        <taxon>Fungi</taxon>
        <taxon>Fungi incertae sedis</taxon>
        <taxon>Microsporidia</taxon>
        <taxon>Hepatosporidae</taxon>
        <taxon>Hepatospora</taxon>
    </lineage>
</organism>
<evidence type="ECO:0000313" key="7">
    <source>
        <dbReference type="Proteomes" id="UP000192356"/>
    </source>
</evidence>
<feature type="domain" description="G" evidence="5">
    <location>
        <begin position="234"/>
        <end position="290"/>
    </location>
</feature>
<keyword evidence="7" id="KW-1185">Reference proteome</keyword>
<dbReference type="InterPro" id="IPR006073">
    <property type="entry name" value="GTP-bd"/>
</dbReference>
<name>A0A1X0QD58_9MICR</name>
<comment type="caution">
    <text evidence="6">The sequence shown here is derived from an EMBL/GenBank/DDBJ whole genome shotgun (WGS) entry which is preliminary data.</text>
</comment>
<dbReference type="PANTHER" id="PTHR45709">
    <property type="entry name" value="LARGE SUBUNIT GTPASE 1 HOMOLOG-RELATED"/>
    <property type="match status" value="1"/>
</dbReference>
<dbReference type="SUPFAM" id="SSF52540">
    <property type="entry name" value="P-loop containing nucleoside triphosphate hydrolases"/>
    <property type="match status" value="1"/>
</dbReference>
<dbReference type="VEuPathDB" id="MicrosporidiaDB:HERIO_382"/>